<organism evidence="2 3">
    <name type="scientific">Microvenator marinus</name>
    <dbReference type="NCBI Taxonomy" id="2600177"/>
    <lineage>
        <taxon>Bacteria</taxon>
        <taxon>Deltaproteobacteria</taxon>
        <taxon>Bradymonadales</taxon>
        <taxon>Microvenatoraceae</taxon>
        <taxon>Microvenator</taxon>
    </lineage>
</organism>
<name>A0A5B8XPL5_9DELT</name>
<dbReference type="RefSeq" id="WP_146958876.1">
    <property type="nucleotide sequence ID" value="NZ_CP042467.1"/>
</dbReference>
<dbReference type="OrthoDB" id="8481850at2"/>
<keyword evidence="1" id="KW-0393">Immunoglobulin domain</keyword>
<keyword evidence="3" id="KW-1185">Reference proteome</keyword>
<reference evidence="2 3" key="1">
    <citation type="submission" date="2019-08" db="EMBL/GenBank/DDBJ databases">
        <authorList>
            <person name="Liang Q."/>
        </authorList>
    </citation>
    <scope>NUCLEOTIDE SEQUENCE [LARGE SCALE GENOMIC DNA]</scope>
    <source>
        <strain evidence="2 3">V1718</strain>
    </source>
</reference>
<dbReference type="PANTHER" id="PTHR10075:SF14">
    <property type="entry name" value="CELL ADHESION MOLECULE DSCAM2-RELATED"/>
    <property type="match status" value="1"/>
</dbReference>
<accession>A0A5B8XPL5</accession>
<dbReference type="Proteomes" id="UP000321595">
    <property type="component" value="Chromosome"/>
</dbReference>
<evidence type="ECO:0000313" key="3">
    <source>
        <dbReference type="Proteomes" id="UP000321595"/>
    </source>
</evidence>
<dbReference type="KEGG" id="bbae:FRD01_08035"/>
<proteinExistence type="predicted"/>
<dbReference type="AlphaFoldDB" id="A0A5B8XPL5"/>
<gene>
    <name evidence="2" type="ORF">FRD01_08035</name>
</gene>
<evidence type="ECO:0000313" key="2">
    <source>
        <dbReference type="EMBL" id="QED27191.1"/>
    </source>
</evidence>
<evidence type="ECO:0000256" key="1">
    <source>
        <dbReference type="ARBA" id="ARBA00023319"/>
    </source>
</evidence>
<sequence length="1015" mass="106087">MGTIMELGTPASHKVALLIAGVFVFSFGCSDADPAEPICVFNDECETGEVCTDGACIIDISQVNIRSFVAETSSVDLGDSVQLSWEIASVSSARISGSDGFEFEIGPGSLGAGTVEVTPLDDTTYTLRATKDENTTQAEVTVSVVRPAGAILDFQISESSIQEGEEVTFSWSTSNAINGEILRDGEPFLAIEVDYIDSGSIRTDSATSGAYTLVINGEDGGIVTSDPIELEVLPISPEVERFVALSEFLLEGQATTLQWEVIHTDEIEIAGPAGVLHTSANSQGAFNVQPAESTTYRLRAKRDQLVVERELDITVYEPIEILSFSGTPPVALGESTDLTWEISGDVEALVLSDGFATYEMATEDFAQGTFSLQPSVTTTYSIIASNEAHAKTAEFEVVVLPAPPTITRFDAAPTLVATGATTTLSWEIEGADSYTLSDGTQSLDTTGVSSTNGLLTTPVSGPTTYTLSASNAGGTTDATVFVDTAGAVSIQSFSVAPNALAPGETATVTWTTANATSIELRDSDGTIIDVTTLDPAGDSLNLIVDTSKTLILTANGLGGPASASAQFVVNEPVEILDFQASAVTVSQGDSLSLSWQTEFALGVEIECTDIDGNPYFVTTAGTNKDSDSVTFSPSVSSTCRLSAFGFRGPDTLDVSFTVLPQAPTVLNFTVSESTILAGQDVVLNWESQGATSFTLTDDLGNNFDLTGLDPALDSITLQPTQSATYTLTVSNAAGSDASTASVDVVDGDALMVNEVFFDPVGADDNLEWVEFINTSDSPIDLASFWVGNGGADYTYSRLQLQGTIAPQGCFVVGGPTSSASNGLPALDQASAFTPALQNGGAEADGIGVFFGEPTAASVPLDVVLYGGANNNNLVGEDGLPKLEVSTRGVSGESLVRVSSSDLFEISAPTPNRCFQVASTDINTASNTAPGTIQVLGWALDSRLFQVEIGSVLLNCTDIQGGLECSWEAHTESGLVDIVVSRVRDFTFDGSNWTITDRAPLDIQSEVLGGGFTWLD</sequence>
<dbReference type="EMBL" id="CP042467">
    <property type="protein sequence ID" value="QED27191.1"/>
    <property type="molecule type" value="Genomic_DNA"/>
</dbReference>
<protein>
    <submittedName>
        <fullName evidence="2">Lamin tail domain-containing protein</fullName>
    </submittedName>
</protein>
<dbReference type="PANTHER" id="PTHR10075">
    <property type="entry name" value="BASIGIN RELATED"/>
    <property type="match status" value="1"/>
</dbReference>